<dbReference type="AlphaFoldDB" id="A0A8J2VHF2"/>
<accession>A0A8J2VHF2</accession>
<keyword evidence="2" id="KW-1185">Reference proteome</keyword>
<organism evidence="1 2">
    <name type="scientific">Marinithermofilum abyssi</name>
    <dbReference type="NCBI Taxonomy" id="1571185"/>
    <lineage>
        <taxon>Bacteria</taxon>
        <taxon>Bacillati</taxon>
        <taxon>Bacillota</taxon>
        <taxon>Bacilli</taxon>
        <taxon>Bacillales</taxon>
        <taxon>Thermoactinomycetaceae</taxon>
        <taxon>Marinithermofilum</taxon>
    </lineage>
</organism>
<reference evidence="1" key="1">
    <citation type="journal article" date="2014" name="Int. J. Syst. Evol. Microbiol.">
        <title>Complete genome sequence of Corynebacterium casei LMG S-19264T (=DSM 44701T), isolated from a smear-ripened cheese.</title>
        <authorList>
            <consortium name="US DOE Joint Genome Institute (JGI-PGF)"/>
            <person name="Walter F."/>
            <person name="Albersmeier A."/>
            <person name="Kalinowski J."/>
            <person name="Ruckert C."/>
        </authorList>
    </citation>
    <scope>NUCLEOTIDE SEQUENCE</scope>
    <source>
        <strain evidence="1">CGMCC 1.15179</strain>
    </source>
</reference>
<protein>
    <submittedName>
        <fullName evidence="1">Uncharacterized protein</fullName>
    </submittedName>
</protein>
<dbReference type="EMBL" id="BMHQ01000005">
    <property type="protein sequence ID" value="GGE15858.1"/>
    <property type="molecule type" value="Genomic_DNA"/>
</dbReference>
<evidence type="ECO:0000313" key="2">
    <source>
        <dbReference type="Proteomes" id="UP000625210"/>
    </source>
</evidence>
<evidence type="ECO:0000313" key="1">
    <source>
        <dbReference type="EMBL" id="GGE15858.1"/>
    </source>
</evidence>
<proteinExistence type="predicted"/>
<gene>
    <name evidence="1" type="ORF">GCM10011571_16850</name>
</gene>
<dbReference type="Proteomes" id="UP000625210">
    <property type="component" value="Unassembled WGS sequence"/>
</dbReference>
<comment type="caution">
    <text evidence="1">The sequence shown here is derived from an EMBL/GenBank/DDBJ whole genome shotgun (WGS) entry which is preliminary data.</text>
</comment>
<sequence>MPLLTGIKGARLAREMLIKELVDSHVALSKLENCQTKPKLSTLRLLSQVLDVLWPT</sequence>
<name>A0A8J2VHF2_9BACL</name>
<reference evidence="1" key="2">
    <citation type="submission" date="2020-09" db="EMBL/GenBank/DDBJ databases">
        <authorList>
            <person name="Sun Q."/>
            <person name="Zhou Y."/>
        </authorList>
    </citation>
    <scope>NUCLEOTIDE SEQUENCE</scope>
    <source>
        <strain evidence="1">CGMCC 1.15179</strain>
    </source>
</reference>